<feature type="domain" description="3-hydroxyisobutyrate dehydrogenase-like NAD-binding" evidence="5">
    <location>
        <begin position="158"/>
        <end position="279"/>
    </location>
</feature>
<evidence type="ECO:0000259" key="4">
    <source>
        <dbReference type="Pfam" id="PF03446"/>
    </source>
</evidence>
<evidence type="ECO:0000256" key="3">
    <source>
        <dbReference type="PIRSR" id="PIRSR000103-1"/>
    </source>
</evidence>
<dbReference type="SUPFAM" id="SSF48179">
    <property type="entry name" value="6-phosphogluconate dehydrogenase C-terminal domain-like"/>
    <property type="match status" value="1"/>
</dbReference>
<dbReference type="InterPro" id="IPR006115">
    <property type="entry name" value="6PGDH_NADP-bd"/>
</dbReference>
<dbReference type="InterPro" id="IPR036291">
    <property type="entry name" value="NAD(P)-bd_dom_sf"/>
</dbReference>
<dbReference type="InterPro" id="IPR008927">
    <property type="entry name" value="6-PGluconate_DH-like_C_sf"/>
</dbReference>
<proteinExistence type="predicted"/>
<gene>
    <name evidence="6" type="ORF">DBV39_11435</name>
</gene>
<dbReference type="InterPro" id="IPR029154">
    <property type="entry name" value="HIBADH-like_NADP-bd"/>
</dbReference>
<evidence type="ECO:0000313" key="6">
    <source>
        <dbReference type="EMBL" id="AWB35784.1"/>
    </source>
</evidence>
<protein>
    <submittedName>
        <fullName evidence="6">NAD(P)-dependent oxidoreductase</fullName>
    </submittedName>
</protein>
<dbReference type="Pfam" id="PF14833">
    <property type="entry name" value="NAD_binding_11"/>
    <property type="match status" value="1"/>
</dbReference>
<evidence type="ECO:0000256" key="1">
    <source>
        <dbReference type="ARBA" id="ARBA00023002"/>
    </source>
</evidence>
<dbReference type="AlphaFoldDB" id="A0A2R4XPP0"/>
<evidence type="ECO:0000259" key="5">
    <source>
        <dbReference type="Pfam" id="PF14833"/>
    </source>
</evidence>
<dbReference type="OrthoDB" id="9777604at2"/>
<dbReference type="Gene3D" id="3.40.50.720">
    <property type="entry name" value="NAD(P)-binding Rossmann-like Domain"/>
    <property type="match status" value="1"/>
</dbReference>
<dbReference type="PANTHER" id="PTHR43060:SF15">
    <property type="entry name" value="3-HYDROXYISOBUTYRATE DEHYDROGENASE-LIKE 1, MITOCHONDRIAL-RELATED"/>
    <property type="match status" value="1"/>
</dbReference>
<accession>A0A2R4XPP0</accession>
<organism evidence="6 7">
    <name type="scientific">Orrella marina</name>
    <dbReference type="NCBI Taxonomy" id="2163011"/>
    <lineage>
        <taxon>Bacteria</taxon>
        <taxon>Pseudomonadati</taxon>
        <taxon>Pseudomonadota</taxon>
        <taxon>Betaproteobacteria</taxon>
        <taxon>Burkholderiales</taxon>
        <taxon>Alcaligenaceae</taxon>
        <taxon>Orrella</taxon>
    </lineage>
</organism>
<keyword evidence="2" id="KW-0520">NAD</keyword>
<dbReference type="EMBL" id="CP028901">
    <property type="protein sequence ID" value="AWB35784.1"/>
    <property type="molecule type" value="Genomic_DNA"/>
</dbReference>
<dbReference type="GO" id="GO:0016491">
    <property type="term" value="F:oxidoreductase activity"/>
    <property type="evidence" value="ECO:0007669"/>
    <property type="project" value="UniProtKB-KW"/>
</dbReference>
<keyword evidence="7" id="KW-1185">Reference proteome</keyword>
<feature type="active site" evidence="3">
    <location>
        <position position="164"/>
    </location>
</feature>
<dbReference type="SUPFAM" id="SSF51735">
    <property type="entry name" value="NAD(P)-binding Rossmann-fold domains"/>
    <property type="match status" value="1"/>
</dbReference>
<evidence type="ECO:0000313" key="7">
    <source>
        <dbReference type="Proteomes" id="UP000244571"/>
    </source>
</evidence>
<name>A0A2R4XPP0_9BURK</name>
<dbReference type="Gene3D" id="1.10.1040.10">
    <property type="entry name" value="N-(1-d-carboxylethyl)-l-norvaline Dehydrogenase, domain 2"/>
    <property type="match status" value="1"/>
</dbReference>
<dbReference type="InterPro" id="IPR015815">
    <property type="entry name" value="HIBADH-related"/>
</dbReference>
<dbReference type="GO" id="GO:0050661">
    <property type="term" value="F:NADP binding"/>
    <property type="evidence" value="ECO:0007669"/>
    <property type="project" value="InterPro"/>
</dbReference>
<dbReference type="PIRSF" id="PIRSF000103">
    <property type="entry name" value="HIBADH"/>
    <property type="match status" value="1"/>
</dbReference>
<dbReference type="GO" id="GO:0051287">
    <property type="term" value="F:NAD binding"/>
    <property type="evidence" value="ECO:0007669"/>
    <property type="project" value="InterPro"/>
</dbReference>
<evidence type="ECO:0000256" key="2">
    <source>
        <dbReference type="ARBA" id="ARBA00023027"/>
    </source>
</evidence>
<dbReference type="Pfam" id="PF03446">
    <property type="entry name" value="NAD_binding_2"/>
    <property type="match status" value="1"/>
</dbReference>
<dbReference type="Proteomes" id="UP000244571">
    <property type="component" value="Chromosome"/>
</dbReference>
<feature type="domain" description="6-phosphogluconate dehydrogenase NADP-binding" evidence="4">
    <location>
        <begin position="2"/>
        <end position="151"/>
    </location>
</feature>
<keyword evidence="1" id="KW-0560">Oxidoreductase</keyword>
<reference evidence="6 7" key="1">
    <citation type="submission" date="2018-04" db="EMBL/GenBank/DDBJ databases">
        <title>Bordetella sp. HZ20 isolated from seawater.</title>
        <authorList>
            <person name="Sun C."/>
        </authorList>
    </citation>
    <scope>NUCLEOTIDE SEQUENCE [LARGE SCALE GENOMIC DNA]</scope>
    <source>
        <strain evidence="6 7">HZ20</strain>
    </source>
</reference>
<sequence>MALYGLGNMGFAVAEQLARAFALKVHDPNRDQVVRAMDSLGAQAIDDISELRTAHAIVLCLPRPSISLEVIRQVAPVLNPDTVIIESSTVNPEDIQVCVDQARPFGIEVVDASILAGVPQMRSGEAMLAVGGSDGAIDRIDDVLQAMSARQIRFGPSGAGAAAKVVNNAVAHAVMVVVAEAGAMATAAGVNTQKMIDLLSDSKMGLHRPLTYRYAERVVKGDYEGGMSLDAARKDSELALRLAQTLGVPLFAIQSTHSVYEMAACAGLGRQDYASLVQLWEGWGKPVTDESGTDTAS</sequence>
<dbReference type="PANTHER" id="PTHR43060">
    <property type="entry name" value="3-HYDROXYISOBUTYRATE DEHYDROGENASE-LIKE 1, MITOCHONDRIAL-RELATED"/>
    <property type="match status" value="1"/>
</dbReference>
<dbReference type="InterPro" id="IPR013328">
    <property type="entry name" value="6PGD_dom2"/>
</dbReference>
<dbReference type="KEGG" id="boz:DBV39_11435"/>